<sequence length="229" mass="25411">MGSPSARLKTRESLRPWVESGLEFVLRTEVECQDSGPVDQPVQQVPTVHTDVRSVSSAPPSHGEASVQSEPVQQSAPSHVAPSLPEPWSGFLRFAKSPAPKVIMTYMELGLDLGGQPDSRRSSALKNIQAHLKWPTGTMNFWPVAALSGGSLQPSTQMFWQGWEQWRAPNIVCFGEEALKVVLPDADPTLTTYMLEQVTVYKLEPLARLITMLPHEQQISVEELFKIRL</sequence>
<reference evidence="2 3" key="1">
    <citation type="submission" date="2022-08" db="EMBL/GenBank/DDBJ databases">
        <title>Genome Sequence of the sulphate-reducing bacterium, Pseudodesulfovibrio sp. SYK.</title>
        <authorList>
            <person name="Kondo R."/>
            <person name="Kataoka T."/>
        </authorList>
    </citation>
    <scope>NUCLEOTIDE SEQUENCE [LARGE SCALE GENOMIC DNA]</scope>
    <source>
        <strain evidence="2 3">SYK</strain>
    </source>
</reference>
<dbReference type="EMBL" id="AP026709">
    <property type="protein sequence ID" value="BDQ37954.1"/>
    <property type="molecule type" value="Genomic_DNA"/>
</dbReference>
<protein>
    <submittedName>
        <fullName evidence="2">Uncharacterized protein</fullName>
    </submittedName>
</protein>
<gene>
    <name evidence="2" type="ORF">SYK_23140</name>
</gene>
<accession>A0ABM8B2H7</accession>
<evidence type="ECO:0000313" key="2">
    <source>
        <dbReference type="EMBL" id="BDQ37954.1"/>
    </source>
</evidence>
<name>A0ABM8B2H7_9BACT</name>
<proteinExistence type="predicted"/>
<dbReference type="RefSeq" id="WP_281760464.1">
    <property type="nucleotide sequence ID" value="NZ_AP026709.1"/>
</dbReference>
<evidence type="ECO:0000256" key="1">
    <source>
        <dbReference type="SAM" id="MobiDB-lite"/>
    </source>
</evidence>
<feature type="region of interest" description="Disordered" evidence="1">
    <location>
        <begin position="34"/>
        <end position="81"/>
    </location>
</feature>
<evidence type="ECO:0000313" key="3">
    <source>
        <dbReference type="Proteomes" id="UP001317742"/>
    </source>
</evidence>
<organism evidence="2 3">
    <name type="scientific">Pseudodesulfovibrio nedwellii</name>
    <dbReference type="NCBI Taxonomy" id="2973072"/>
    <lineage>
        <taxon>Bacteria</taxon>
        <taxon>Pseudomonadati</taxon>
        <taxon>Thermodesulfobacteriota</taxon>
        <taxon>Desulfovibrionia</taxon>
        <taxon>Desulfovibrionales</taxon>
        <taxon>Desulfovibrionaceae</taxon>
    </lineage>
</organism>
<feature type="compositionally biased region" description="Polar residues" evidence="1">
    <location>
        <begin position="66"/>
        <end position="77"/>
    </location>
</feature>
<dbReference type="Proteomes" id="UP001317742">
    <property type="component" value="Chromosome"/>
</dbReference>
<feature type="compositionally biased region" description="Low complexity" evidence="1">
    <location>
        <begin position="37"/>
        <end position="49"/>
    </location>
</feature>
<keyword evidence="3" id="KW-1185">Reference proteome</keyword>